<dbReference type="AlphaFoldDB" id="A0A8S3S917"/>
<proteinExistence type="predicted"/>
<reference evidence="1" key="1">
    <citation type="submission" date="2021-03" db="EMBL/GenBank/DDBJ databases">
        <authorList>
            <person name="Bekaert M."/>
        </authorList>
    </citation>
    <scope>NUCLEOTIDE SEQUENCE</scope>
</reference>
<organism evidence="1 2">
    <name type="scientific">Mytilus edulis</name>
    <name type="common">Blue mussel</name>
    <dbReference type="NCBI Taxonomy" id="6550"/>
    <lineage>
        <taxon>Eukaryota</taxon>
        <taxon>Metazoa</taxon>
        <taxon>Spiralia</taxon>
        <taxon>Lophotrochozoa</taxon>
        <taxon>Mollusca</taxon>
        <taxon>Bivalvia</taxon>
        <taxon>Autobranchia</taxon>
        <taxon>Pteriomorphia</taxon>
        <taxon>Mytilida</taxon>
        <taxon>Mytiloidea</taxon>
        <taxon>Mytilidae</taxon>
        <taxon>Mytilinae</taxon>
        <taxon>Mytilus</taxon>
    </lineage>
</organism>
<sequence length="267" mass="30488">MVVCASSIIVNDTSEILYLNPGAGKVILIMEKTKVKPGYVRLQVKDGRSVKEKETLSLLKYTAVKAWISEVILYINSHKFKELKNTELGTAKSCDISKTCSDVFLIHDHPGSVALLYLATMMYITGQYKSCLKVIIKSNKRLRKGYLQVIFFSTILQIQELRLELETTFMKESLGIDGTYLYIDPCLYASMLSVLCHYRLRDTVGTDVEFQLLQEIPSDMPFLKVLSFQEISWQIVGICAEIIGKYDEAYSCYLKAYKSPRFFLTDR</sequence>
<evidence type="ECO:0000313" key="1">
    <source>
        <dbReference type="EMBL" id="CAG2214680.1"/>
    </source>
</evidence>
<dbReference type="Proteomes" id="UP000683360">
    <property type="component" value="Unassembled WGS sequence"/>
</dbReference>
<protein>
    <submittedName>
        <fullName evidence="1">Uncharacterized protein</fullName>
    </submittedName>
</protein>
<comment type="caution">
    <text evidence="1">The sequence shown here is derived from an EMBL/GenBank/DDBJ whole genome shotgun (WGS) entry which is preliminary data.</text>
</comment>
<gene>
    <name evidence="1" type="ORF">MEDL_28495</name>
</gene>
<keyword evidence="2" id="KW-1185">Reference proteome</keyword>
<dbReference type="EMBL" id="CAJPWZ010001419">
    <property type="protein sequence ID" value="CAG2214680.1"/>
    <property type="molecule type" value="Genomic_DNA"/>
</dbReference>
<evidence type="ECO:0000313" key="2">
    <source>
        <dbReference type="Proteomes" id="UP000683360"/>
    </source>
</evidence>
<accession>A0A8S3S917</accession>
<name>A0A8S3S917_MYTED</name>